<dbReference type="OrthoDB" id="1202267at2"/>
<reference evidence="2" key="1">
    <citation type="submission" date="2016-02" db="EMBL/GenBank/DDBJ databases">
        <authorList>
            <person name="Shin S.-K."/>
            <person name="Yi H."/>
            <person name="Kim E."/>
        </authorList>
    </citation>
    <scope>NUCLEOTIDE SEQUENCE [LARGE SCALE GENOMIC DNA]</scope>
    <source>
        <strain evidence="2">LPB0003</strain>
    </source>
</reference>
<dbReference type="EMBL" id="LSFM01000021">
    <property type="protein sequence ID" value="OBY64817.1"/>
    <property type="molecule type" value="Genomic_DNA"/>
</dbReference>
<comment type="caution">
    <text evidence="1">The sequence shown here is derived from an EMBL/GenBank/DDBJ whole genome shotgun (WGS) entry which is preliminary data.</text>
</comment>
<organism evidence="1 2">
    <name type="scientific">Polaribacter vadi</name>
    <dbReference type="NCBI Taxonomy" id="1774273"/>
    <lineage>
        <taxon>Bacteria</taxon>
        <taxon>Pseudomonadati</taxon>
        <taxon>Bacteroidota</taxon>
        <taxon>Flavobacteriia</taxon>
        <taxon>Flavobacteriales</taxon>
        <taxon>Flavobacteriaceae</taxon>
    </lineage>
</organism>
<dbReference type="RefSeq" id="WP_065318570.1">
    <property type="nucleotide sequence ID" value="NZ_CP017477.1"/>
</dbReference>
<gene>
    <name evidence="1" type="ORF">LPB3_05335</name>
</gene>
<evidence type="ECO:0000313" key="2">
    <source>
        <dbReference type="Proteomes" id="UP000092584"/>
    </source>
</evidence>
<keyword evidence="2" id="KW-1185">Reference proteome</keyword>
<proteinExistence type="predicted"/>
<protein>
    <submittedName>
        <fullName evidence="1">Uncharacterized protein</fullName>
    </submittedName>
</protein>
<sequence>MKNENIKYESDRFDTINPFLVSGIDRIEDLDLTLTDAQIMAVFLRNFSCYLYYHYDIGRAKYADGGSPSKLLRKIRFEKNYDKFFSYDKLEEFADVELVRFTIEKFPEAMLYVHFIKTHKACFKTIDRLFASNLHFENIMDLSYGGYVQTLNLSVHNLEIIEIDEAFNLLARIILKEIYYSLLFESDFNLCNFQATKEALDTVIFHLNNRLLFEDQKRQLQISALLWFEQFIDTLYFELKIEESPAFIDQIRNYFSSKLPLAGLQATPDYPQIIFASYQGYYLFDTLAKGLSTKVVISFVYRFLYEKGHILVKDTSFRSWYNAQHYAIQLTTATETLKNSKSVDREQFVRIVANLLDVKL</sequence>
<dbReference type="Proteomes" id="UP000092584">
    <property type="component" value="Unassembled WGS sequence"/>
</dbReference>
<dbReference type="KEGG" id="pob:LPB03_07155"/>
<name>A0A1B8TYR5_9FLAO</name>
<accession>A0A1B8TYR5</accession>
<dbReference type="AlphaFoldDB" id="A0A1B8TYR5"/>
<evidence type="ECO:0000313" key="1">
    <source>
        <dbReference type="EMBL" id="OBY64817.1"/>
    </source>
</evidence>